<accession>A0A6A7ATS9</accession>
<dbReference type="SUPFAM" id="SSF56112">
    <property type="entry name" value="Protein kinase-like (PK-like)"/>
    <property type="match status" value="1"/>
</dbReference>
<feature type="region of interest" description="Disordered" evidence="1">
    <location>
        <begin position="471"/>
        <end position="503"/>
    </location>
</feature>
<gene>
    <name evidence="2" type="ORF">T440DRAFT_522522</name>
</gene>
<evidence type="ECO:0000313" key="2">
    <source>
        <dbReference type="EMBL" id="KAF2845639.1"/>
    </source>
</evidence>
<evidence type="ECO:0000256" key="1">
    <source>
        <dbReference type="SAM" id="MobiDB-lite"/>
    </source>
</evidence>
<dbReference type="Proteomes" id="UP000799423">
    <property type="component" value="Unassembled WGS sequence"/>
</dbReference>
<dbReference type="OrthoDB" id="3673723at2759"/>
<feature type="compositionally biased region" description="Polar residues" evidence="1">
    <location>
        <begin position="100"/>
        <end position="109"/>
    </location>
</feature>
<keyword evidence="3" id="KW-1185">Reference proteome</keyword>
<feature type="compositionally biased region" description="Basic residues" evidence="1">
    <location>
        <begin position="489"/>
        <end position="500"/>
    </location>
</feature>
<organism evidence="2 3">
    <name type="scientific">Plenodomus tracheiphilus IPT5</name>
    <dbReference type="NCBI Taxonomy" id="1408161"/>
    <lineage>
        <taxon>Eukaryota</taxon>
        <taxon>Fungi</taxon>
        <taxon>Dikarya</taxon>
        <taxon>Ascomycota</taxon>
        <taxon>Pezizomycotina</taxon>
        <taxon>Dothideomycetes</taxon>
        <taxon>Pleosporomycetidae</taxon>
        <taxon>Pleosporales</taxon>
        <taxon>Pleosporineae</taxon>
        <taxon>Leptosphaeriaceae</taxon>
        <taxon>Plenodomus</taxon>
    </lineage>
</organism>
<dbReference type="AlphaFoldDB" id="A0A6A7ATS9"/>
<protein>
    <recommendedName>
        <fullName evidence="4">Protein kinase domain-containing protein</fullName>
    </recommendedName>
</protein>
<dbReference type="EMBL" id="MU006344">
    <property type="protein sequence ID" value="KAF2845639.1"/>
    <property type="molecule type" value="Genomic_DNA"/>
</dbReference>
<proteinExistence type="predicted"/>
<sequence>MAQSQPPFKTYHRYFDSSAREWMKTNRPAWTGAQRTSTINDIWHARPRVQEYFEGARGTNPGPDLPDWLVIPDAPYTRTQATAAKNHGTFPGLEEDMESTPPSVSEHSPPNSPRAEYGAPQSEREIPETPSEIPETQSDEPIRTLSTVPVATSPRTPTILEPDAAPDARPYSFWPQPPWNDSELYTSIGLQSQKDFKRGWVYGRWYTVRQLKRSDRESAFLHVRTNATNNIIDRMVIRQRRFSPREWRDPQQWRDRRPREIRIHEIVEERRRAQPKICRQSHAGGLPEAIIWHIVRALARACLTLQTGSYEEHDTVPGWRPITHLGLQPHNVFLGFERQRDEDEDHEEVTPTKRARSNMVMTGKSRKEMERTENAHDDESAELQCMTVVPVLRNFRLSFYNVCEDKDLLRDNPEDYMLNIEDTRYAPEHQGQYPNESPILLDERADVWGIGNIAAHLICNEMLEHGPVREDEFLPVDPNKPPEENTERRRCRPVGKRKRHEAFQPSRGSVFTGRFFPDSSSYSRALLNMVRQCLSYEKEQRYGLRQSLDLVDREFDRSPQTTHLHAHDMEELVAASQSSDHQRLFAIGQRLGD</sequence>
<dbReference type="InterPro" id="IPR011009">
    <property type="entry name" value="Kinase-like_dom_sf"/>
</dbReference>
<feature type="region of interest" description="Disordered" evidence="1">
    <location>
        <begin position="87"/>
        <end position="139"/>
    </location>
</feature>
<name>A0A6A7ATS9_9PLEO</name>
<evidence type="ECO:0000313" key="3">
    <source>
        <dbReference type="Proteomes" id="UP000799423"/>
    </source>
</evidence>
<dbReference type="Gene3D" id="1.10.510.10">
    <property type="entry name" value="Transferase(Phosphotransferase) domain 1"/>
    <property type="match status" value="1"/>
</dbReference>
<evidence type="ECO:0008006" key="4">
    <source>
        <dbReference type="Google" id="ProtNLM"/>
    </source>
</evidence>
<reference evidence="2" key="1">
    <citation type="submission" date="2020-01" db="EMBL/GenBank/DDBJ databases">
        <authorList>
            <consortium name="DOE Joint Genome Institute"/>
            <person name="Haridas S."/>
            <person name="Albert R."/>
            <person name="Binder M."/>
            <person name="Bloem J."/>
            <person name="Labutti K."/>
            <person name="Salamov A."/>
            <person name="Andreopoulos B."/>
            <person name="Baker S.E."/>
            <person name="Barry K."/>
            <person name="Bills G."/>
            <person name="Bluhm B.H."/>
            <person name="Cannon C."/>
            <person name="Castanera R."/>
            <person name="Culley D.E."/>
            <person name="Daum C."/>
            <person name="Ezra D."/>
            <person name="Gonzalez J.B."/>
            <person name="Henrissat B."/>
            <person name="Kuo A."/>
            <person name="Liang C."/>
            <person name="Lipzen A."/>
            <person name="Lutzoni F."/>
            <person name="Magnuson J."/>
            <person name="Mondo S."/>
            <person name="Nolan M."/>
            <person name="Ohm R."/>
            <person name="Pangilinan J."/>
            <person name="Park H.-J."/>
            <person name="Ramirez L."/>
            <person name="Alfaro M."/>
            <person name="Sun H."/>
            <person name="Tritt A."/>
            <person name="Yoshinaga Y."/>
            <person name="Zwiers L.-H."/>
            <person name="Turgeon B.G."/>
            <person name="Goodwin S.B."/>
            <person name="Spatafora J.W."/>
            <person name="Crous P.W."/>
            <person name="Grigoriev I.V."/>
        </authorList>
    </citation>
    <scope>NUCLEOTIDE SEQUENCE</scope>
    <source>
        <strain evidence="2">IPT5</strain>
    </source>
</reference>